<evidence type="ECO:0000256" key="1">
    <source>
        <dbReference type="ARBA" id="ARBA00005662"/>
    </source>
</evidence>
<dbReference type="EMBL" id="LHUR01000024">
    <property type="protein sequence ID" value="KOA19393.1"/>
    <property type="molecule type" value="Genomic_DNA"/>
</dbReference>
<dbReference type="PANTHER" id="PTHR33393">
    <property type="entry name" value="POLYGLUTAMINE SYNTHESIS ACCESSORY PROTEIN RV0574C-RELATED"/>
    <property type="match status" value="1"/>
</dbReference>
<dbReference type="SMART" id="SM00854">
    <property type="entry name" value="PGA_cap"/>
    <property type="match status" value="1"/>
</dbReference>
<dbReference type="Gene3D" id="3.60.21.10">
    <property type="match status" value="1"/>
</dbReference>
<feature type="domain" description="Capsule synthesis protein CapA" evidence="2">
    <location>
        <begin position="95"/>
        <end position="323"/>
    </location>
</feature>
<sequence length="405" mass="46288">MQNRKRKRSRKIKKRRLFMLLLIIFLVISLPFAIYMFSSKHTTFSLFLNLFKGKSQTSNLILKDAEPEDNTKMITPNKKVDTEKSSQKPTYTEILLSSTGDCTLGSDDKYSYEDSLPHVLKKNNNDYSYFFKNVYSIFSSDDITTVNFEGTLTNSSTKADKQFAFKAPPEYAKILSSSSIEGVNLSNNHIFDYLNIGFKDTKEALKKENIKYFGEGNTWIEEVKGVKLGFLGYKGYYNSKELQNKIKNDISELKSKNCIIIINFHWGDEGSYEPNSTQKSLAHFAIDNGADLIIGHHPHVLQGIEKYKNRIICYSMGNFSFGGNKNPSDKDTMIVQVKFKTQNSMLKSYDLKVIPCKISSVNYINDYRPTPVSGNKKEELLNKINNLSKNLGFKLDGNFYNIPIN</sequence>
<accession>A0A0L6Z9D0</accession>
<dbReference type="SUPFAM" id="SSF56300">
    <property type="entry name" value="Metallo-dependent phosphatases"/>
    <property type="match status" value="1"/>
</dbReference>
<dbReference type="InterPro" id="IPR029052">
    <property type="entry name" value="Metallo-depent_PP-like"/>
</dbReference>
<dbReference type="Proteomes" id="UP000037043">
    <property type="component" value="Unassembled WGS sequence"/>
</dbReference>
<reference evidence="4" key="1">
    <citation type="submission" date="2015-08" db="EMBL/GenBank/DDBJ databases">
        <title>Genome sequence of the strict anaerobe Clostridium homopropionicum LuHBu1 (DSM 5847T).</title>
        <authorList>
            <person name="Poehlein A."/>
            <person name="Beck M."/>
            <person name="Schiel-Bengelsdorf B."/>
            <person name="Bengelsdorf F.R."/>
            <person name="Daniel R."/>
            <person name="Duerre P."/>
        </authorList>
    </citation>
    <scope>NUCLEOTIDE SEQUENCE [LARGE SCALE GENOMIC DNA]</scope>
    <source>
        <strain evidence="4">DSM 5847</strain>
    </source>
</reference>
<dbReference type="PATRIC" id="fig|1121318.3.peg.2192"/>
<dbReference type="STRING" id="36844.SAMN04488501_11332"/>
<dbReference type="InterPro" id="IPR052169">
    <property type="entry name" value="CW_Biosynth-Accessory"/>
</dbReference>
<evidence type="ECO:0000313" key="3">
    <source>
        <dbReference type="EMBL" id="KOA19393.1"/>
    </source>
</evidence>
<protein>
    <submittedName>
        <fullName evidence="3">Capsule biosynthesis protein CapA</fullName>
    </submittedName>
</protein>
<dbReference type="Pfam" id="PF09587">
    <property type="entry name" value="PGA_cap"/>
    <property type="match status" value="1"/>
</dbReference>
<comment type="similarity">
    <text evidence="1">Belongs to the CapA family.</text>
</comment>
<dbReference type="AlphaFoldDB" id="A0A0L6Z9D0"/>
<dbReference type="CDD" id="cd07381">
    <property type="entry name" value="MPP_CapA"/>
    <property type="match status" value="1"/>
</dbReference>
<evidence type="ECO:0000313" key="4">
    <source>
        <dbReference type="Proteomes" id="UP000037043"/>
    </source>
</evidence>
<name>A0A0L6Z9D0_9CLOT</name>
<dbReference type="RefSeq" id="WP_052221704.1">
    <property type="nucleotide sequence ID" value="NZ_LHUR01000024.1"/>
</dbReference>
<dbReference type="PANTHER" id="PTHR33393:SF11">
    <property type="entry name" value="POLYGLUTAMINE SYNTHESIS ACCESSORY PROTEIN RV0574C-RELATED"/>
    <property type="match status" value="1"/>
</dbReference>
<keyword evidence="4" id="KW-1185">Reference proteome</keyword>
<comment type="caution">
    <text evidence="3">The sequence shown here is derived from an EMBL/GenBank/DDBJ whole genome shotgun (WGS) entry which is preliminary data.</text>
</comment>
<organism evidence="3 4">
    <name type="scientific">Clostridium homopropionicum DSM 5847</name>
    <dbReference type="NCBI Taxonomy" id="1121318"/>
    <lineage>
        <taxon>Bacteria</taxon>
        <taxon>Bacillati</taxon>
        <taxon>Bacillota</taxon>
        <taxon>Clostridia</taxon>
        <taxon>Eubacteriales</taxon>
        <taxon>Clostridiaceae</taxon>
        <taxon>Clostridium</taxon>
    </lineage>
</organism>
<evidence type="ECO:0000259" key="2">
    <source>
        <dbReference type="SMART" id="SM00854"/>
    </source>
</evidence>
<proteinExistence type="inferred from homology"/>
<gene>
    <name evidence="3" type="primary">capA</name>
    <name evidence="3" type="ORF">CLHOM_21840</name>
</gene>
<dbReference type="InterPro" id="IPR019079">
    <property type="entry name" value="Capsule_synth_CapA"/>
</dbReference>